<feature type="transmembrane region" description="Helical" evidence="6">
    <location>
        <begin position="114"/>
        <end position="134"/>
    </location>
</feature>
<evidence type="ECO:0000256" key="3">
    <source>
        <dbReference type="ARBA" id="ARBA00022692"/>
    </source>
</evidence>
<evidence type="ECO:0000313" key="7">
    <source>
        <dbReference type="EMBL" id="TQM03035.1"/>
    </source>
</evidence>
<reference evidence="7 8" key="1">
    <citation type="submission" date="2019-06" db="EMBL/GenBank/DDBJ databases">
        <title>Sequencing the genomes of 1000 actinobacteria strains.</title>
        <authorList>
            <person name="Klenk H.-P."/>
        </authorList>
    </citation>
    <scope>NUCLEOTIDE SEQUENCE [LARGE SCALE GENOMIC DNA]</scope>
    <source>
        <strain evidence="7 8">DSM 45301</strain>
    </source>
</reference>
<feature type="transmembrane region" description="Helical" evidence="6">
    <location>
        <begin position="313"/>
        <end position="338"/>
    </location>
</feature>
<feature type="transmembrane region" description="Helical" evidence="6">
    <location>
        <begin position="388"/>
        <end position="410"/>
    </location>
</feature>
<sequence>MTASGGPVGPPPQDGSARTDEAQLAALGYTGQFERSMGLWANMALGFTYLSPLVGVYSLFAYSLSIGGPPAIWWIVIVGVGQLLVALVFGEVVSQYPLAGGIYPWTRRLWNRRYAWIVSWIYIWAVIVTITSVAEFGSGFVAALLGIEATPGVTLLTVAGLLLVALVANYSGTGTLARIARIGLAAELIGVVALGLYLLLFRRAQPFSIFFDTLGAGGEGAYLATFLAAALSGLFLFYGFEACGDVAEEVADPARRIPVAMILTILVGGVSGFLSYAGYVLAAPDLAAIVAGEDTDPIPSILESALGTAGSKVFLVVTVVAFISCVLSLQAAGSRLLYSFARDRMLPASGWLAHVSSRHAVPTHALLVVCVVPLLLALFVYWRPDSLARVTAFAVLGIYVAFQAVVLAALRQRIMGWRPAGLWNLGRWGTAVNVLALAYGVFAIVLLLQPAEAEAFLDRWIVLVGLCVVGGSGLLYLWLGRPDRDSADVPEGDARVVAAQLQAIRRDERAVRGEEI</sequence>
<evidence type="ECO:0000256" key="4">
    <source>
        <dbReference type="ARBA" id="ARBA00022989"/>
    </source>
</evidence>
<protein>
    <submittedName>
        <fullName evidence="7">Amino acid/polyamine/organocation transporter (APC superfamily)</fullName>
    </submittedName>
</protein>
<proteinExistence type="predicted"/>
<feature type="transmembrane region" description="Helical" evidence="6">
    <location>
        <begin position="460"/>
        <end position="479"/>
    </location>
</feature>
<feature type="transmembrane region" description="Helical" evidence="6">
    <location>
        <begin position="140"/>
        <end position="167"/>
    </location>
</feature>
<keyword evidence="4 6" id="KW-1133">Transmembrane helix</keyword>
<feature type="transmembrane region" description="Helical" evidence="6">
    <location>
        <begin position="179"/>
        <end position="200"/>
    </location>
</feature>
<dbReference type="PANTHER" id="PTHR45649">
    <property type="entry name" value="AMINO-ACID PERMEASE BAT1"/>
    <property type="match status" value="1"/>
</dbReference>
<dbReference type="GO" id="GO:0022857">
    <property type="term" value="F:transmembrane transporter activity"/>
    <property type="evidence" value="ECO:0007669"/>
    <property type="project" value="InterPro"/>
</dbReference>
<organism evidence="7 8">
    <name type="scientific">Pseudonocardia kunmingensis</name>
    <dbReference type="NCBI Taxonomy" id="630975"/>
    <lineage>
        <taxon>Bacteria</taxon>
        <taxon>Bacillati</taxon>
        <taxon>Actinomycetota</taxon>
        <taxon>Actinomycetes</taxon>
        <taxon>Pseudonocardiales</taxon>
        <taxon>Pseudonocardiaceae</taxon>
        <taxon>Pseudonocardia</taxon>
    </lineage>
</organism>
<dbReference type="GO" id="GO:0016020">
    <property type="term" value="C:membrane"/>
    <property type="evidence" value="ECO:0007669"/>
    <property type="project" value="UniProtKB-SubCell"/>
</dbReference>
<accession>A0A543D121</accession>
<evidence type="ECO:0000313" key="8">
    <source>
        <dbReference type="Proteomes" id="UP000315677"/>
    </source>
</evidence>
<comment type="caution">
    <text evidence="7">The sequence shown here is derived from an EMBL/GenBank/DDBJ whole genome shotgun (WGS) entry which is preliminary data.</text>
</comment>
<dbReference type="EMBL" id="VFPA01000006">
    <property type="protein sequence ID" value="TQM03035.1"/>
    <property type="molecule type" value="Genomic_DNA"/>
</dbReference>
<gene>
    <name evidence="7" type="ORF">FB558_7682</name>
</gene>
<dbReference type="RefSeq" id="WP_142062755.1">
    <property type="nucleotide sequence ID" value="NZ_VFPA01000006.1"/>
</dbReference>
<feature type="transmembrane region" description="Helical" evidence="6">
    <location>
        <begin position="259"/>
        <end position="279"/>
    </location>
</feature>
<keyword evidence="3 6" id="KW-0812">Transmembrane</keyword>
<keyword evidence="2" id="KW-0813">Transport</keyword>
<keyword evidence="5 6" id="KW-0472">Membrane</keyword>
<dbReference type="PIRSF" id="PIRSF006060">
    <property type="entry name" value="AA_transporter"/>
    <property type="match status" value="1"/>
</dbReference>
<feature type="transmembrane region" description="Helical" evidence="6">
    <location>
        <begin position="220"/>
        <end position="238"/>
    </location>
</feature>
<dbReference type="Pfam" id="PF13520">
    <property type="entry name" value="AA_permease_2"/>
    <property type="match status" value="1"/>
</dbReference>
<keyword evidence="8" id="KW-1185">Reference proteome</keyword>
<comment type="subcellular location">
    <subcellularLocation>
        <location evidence="1">Membrane</location>
        <topology evidence="1">Multi-pass membrane protein</topology>
    </subcellularLocation>
</comment>
<dbReference type="OrthoDB" id="8274074at2"/>
<evidence type="ECO:0000256" key="6">
    <source>
        <dbReference type="SAM" id="Phobius"/>
    </source>
</evidence>
<dbReference type="InterPro" id="IPR002293">
    <property type="entry name" value="AA/rel_permease1"/>
</dbReference>
<evidence type="ECO:0000256" key="5">
    <source>
        <dbReference type="ARBA" id="ARBA00023136"/>
    </source>
</evidence>
<name>A0A543D121_9PSEU</name>
<dbReference type="AlphaFoldDB" id="A0A543D121"/>
<evidence type="ECO:0000256" key="2">
    <source>
        <dbReference type="ARBA" id="ARBA00022448"/>
    </source>
</evidence>
<dbReference type="PANTHER" id="PTHR45649:SF26">
    <property type="entry name" value="OS04G0435100 PROTEIN"/>
    <property type="match status" value="1"/>
</dbReference>
<dbReference type="Gene3D" id="1.20.1740.10">
    <property type="entry name" value="Amino acid/polyamine transporter I"/>
    <property type="match status" value="1"/>
</dbReference>
<feature type="transmembrane region" description="Helical" evidence="6">
    <location>
        <begin position="39"/>
        <end position="60"/>
    </location>
</feature>
<feature type="transmembrane region" description="Helical" evidence="6">
    <location>
        <begin position="431"/>
        <end position="448"/>
    </location>
</feature>
<feature type="transmembrane region" description="Helical" evidence="6">
    <location>
        <begin position="359"/>
        <end position="382"/>
    </location>
</feature>
<feature type="transmembrane region" description="Helical" evidence="6">
    <location>
        <begin position="72"/>
        <end position="93"/>
    </location>
</feature>
<evidence type="ECO:0000256" key="1">
    <source>
        <dbReference type="ARBA" id="ARBA00004141"/>
    </source>
</evidence>
<dbReference type="Proteomes" id="UP000315677">
    <property type="component" value="Unassembled WGS sequence"/>
</dbReference>